<organism evidence="3 4">
    <name type="scientific">Sporothrix brasiliensis 5110</name>
    <dbReference type="NCBI Taxonomy" id="1398154"/>
    <lineage>
        <taxon>Eukaryota</taxon>
        <taxon>Fungi</taxon>
        <taxon>Dikarya</taxon>
        <taxon>Ascomycota</taxon>
        <taxon>Pezizomycotina</taxon>
        <taxon>Sordariomycetes</taxon>
        <taxon>Sordariomycetidae</taxon>
        <taxon>Ophiostomatales</taxon>
        <taxon>Ophiostomataceae</taxon>
        <taxon>Sporothrix</taxon>
    </lineage>
</organism>
<name>A0A0C2JAC4_9PEZI</name>
<evidence type="ECO:0000313" key="3">
    <source>
        <dbReference type="EMBL" id="KIH93862.1"/>
    </source>
</evidence>
<dbReference type="VEuPathDB" id="FungiDB:SPBR_06091"/>
<dbReference type="Proteomes" id="UP000031575">
    <property type="component" value="Unassembled WGS sequence"/>
</dbReference>
<dbReference type="AlphaFoldDB" id="A0A0C2JAC4"/>
<proteinExistence type="predicted"/>
<dbReference type="OrthoDB" id="5219809at2759"/>
<dbReference type="GeneID" id="63679274"/>
<dbReference type="HOGENOM" id="CLU_055165_2_0_1"/>
<dbReference type="InterPro" id="IPR003615">
    <property type="entry name" value="HNH_nuc"/>
</dbReference>
<feature type="domain" description="DUF7881" evidence="2">
    <location>
        <begin position="12"/>
        <end position="84"/>
    </location>
</feature>
<feature type="domain" description="HNH nuclease" evidence="1">
    <location>
        <begin position="118"/>
        <end position="196"/>
    </location>
</feature>
<accession>A0A0C2JAC4</accession>
<comment type="caution">
    <text evidence="3">The sequence shown here is derived from an EMBL/GenBank/DDBJ whole genome shotgun (WGS) entry which is preliminary data.</text>
</comment>
<dbReference type="InterPro" id="IPR057203">
    <property type="entry name" value="DUF7881"/>
</dbReference>
<keyword evidence="4" id="KW-1185">Reference proteome</keyword>
<evidence type="ECO:0000313" key="4">
    <source>
        <dbReference type="Proteomes" id="UP000031575"/>
    </source>
</evidence>
<dbReference type="Pfam" id="PF25324">
    <property type="entry name" value="DUF7881"/>
    <property type="match status" value="1"/>
</dbReference>
<sequence>MTTNPYGRLLARDVFLADLRDPGAVLGGLVRTPGVTNKVLHTVVCIAFDMPDDYAIQDSDGRTVDNDDSQLATGHYLLVSDRPVRVSQQQYFTRSLSIATGPRLESFKQQVRARDGRCVVSKVPSPGPQLDIWVGFETAHIVPLAYNSEWNRRGFPDLVSIPPPPPRHNDTINSVQNGLLLQSSFHALFDSYNFSILPDDNYKIVFFTPDVYGLAGTYLDRELLDDERRPLDAFLRWHFEQAVLCNVRGSGEPAFDQDFPPQSDMMADIMASPKAAERMEFELFTRLGASQILSE</sequence>
<dbReference type="EMBL" id="AWTV01000004">
    <property type="protein sequence ID" value="KIH93862.1"/>
    <property type="molecule type" value="Genomic_DNA"/>
</dbReference>
<evidence type="ECO:0000259" key="1">
    <source>
        <dbReference type="Pfam" id="PF13391"/>
    </source>
</evidence>
<dbReference type="Pfam" id="PF13391">
    <property type="entry name" value="HNH_2"/>
    <property type="match status" value="1"/>
</dbReference>
<evidence type="ECO:0000259" key="2">
    <source>
        <dbReference type="Pfam" id="PF25324"/>
    </source>
</evidence>
<reference evidence="3 4" key="1">
    <citation type="journal article" date="2014" name="BMC Genomics">
        <title>Comparative genomics of the major fungal agents of human and animal Sporotrichosis: Sporothrix schenckii and Sporothrix brasiliensis.</title>
        <authorList>
            <person name="Teixeira M.M."/>
            <person name="de Almeida L.G."/>
            <person name="Kubitschek-Barreira P."/>
            <person name="Alves F.L."/>
            <person name="Kioshima E.S."/>
            <person name="Abadio A.K."/>
            <person name="Fernandes L."/>
            <person name="Derengowski L.S."/>
            <person name="Ferreira K.S."/>
            <person name="Souza R.C."/>
            <person name="Ruiz J.C."/>
            <person name="de Andrade N.C."/>
            <person name="Paes H.C."/>
            <person name="Nicola A.M."/>
            <person name="Albuquerque P."/>
            <person name="Gerber A.L."/>
            <person name="Martins V.P."/>
            <person name="Peconick L.D."/>
            <person name="Neto A.V."/>
            <person name="Chaucanez C.B."/>
            <person name="Silva P.A."/>
            <person name="Cunha O.L."/>
            <person name="de Oliveira F.F."/>
            <person name="dos Santos T.C."/>
            <person name="Barros A.L."/>
            <person name="Soares M.A."/>
            <person name="de Oliveira L.M."/>
            <person name="Marini M.M."/>
            <person name="Villalobos-Duno H."/>
            <person name="Cunha M.M."/>
            <person name="de Hoog S."/>
            <person name="da Silveira J.F."/>
            <person name="Henrissat B."/>
            <person name="Nino-Vega G.A."/>
            <person name="Cisalpino P.S."/>
            <person name="Mora-Montes H.M."/>
            <person name="Almeida S.R."/>
            <person name="Stajich J.E."/>
            <person name="Lopes-Bezerra L.M."/>
            <person name="Vasconcelos A.T."/>
            <person name="Felipe M.S."/>
        </authorList>
    </citation>
    <scope>NUCLEOTIDE SEQUENCE [LARGE SCALE GENOMIC DNA]</scope>
    <source>
        <strain evidence="3 4">5110</strain>
    </source>
</reference>
<protein>
    <submittedName>
        <fullName evidence="3">Uncharacterized protein</fullName>
    </submittedName>
</protein>
<dbReference type="RefSeq" id="XP_040621872.1">
    <property type="nucleotide sequence ID" value="XM_040764353.1"/>
</dbReference>
<gene>
    <name evidence="3" type="ORF">SPBR_06091</name>
</gene>